<evidence type="ECO:0000313" key="1">
    <source>
        <dbReference type="EMBL" id="SDY80049.1"/>
    </source>
</evidence>
<dbReference type="EMBL" id="FNPH01000003">
    <property type="protein sequence ID" value="SDY80049.1"/>
    <property type="molecule type" value="Genomic_DNA"/>
</dbReference>
<protein>
    <submittedName>
        <fullName evidence="1">Uncharacterized protein</fullName>
    </submittedName>
</protein>
<evidence type="ECO:0000313" key="2">
    <source>
        <dbReference type="Proteomes" id="UP000242415"/>
    </source>
</evidence>
<name>A0A1H3MVL6_9ACTN</name>
<proteinExistence type="predicted"/>
<sequence>MEVTTAGMSDQIPEKLIADWWQVVAEHRTRNGICLVCGVRKCRPRAEAFAQLVVHDLFLPGGAGPSYSPAPPPASTT</sequence>
<dbReference type="Proteomes" id="UP000242415">
    <property type="component" value="Unassembled WGS sequence"/>
</dbReference>
<gene>
    <name evidence="1" type="ORF">SAMN05444365_103520</name>
</gene>
<accession>A0A1H3MVL6</accession>
<keyword evidence="2" id="KW-1185">Reference proteome</keyword>
<organism evidence="1 2">
    <name type="scientific">Micromonospora pattaloongensis</name>
    <dbReference type="NCBI Taxonomy" id="405436"/>
    <lineage>
        <taxon>Bacteria</taxon>
        <taxon>Bacillati</taxon>
        <taxon>Actinomycetota</taxon>
        <taxon>Actinomycetes</taxon>
        <taxon>Micromonosporales</taxon>
        <taxon>Micromonosporaceae</taxon>
        <taxon>Micromonospora</taxon>
    </lineage>
</organism>
<dbReference type="AlphaFoldDB" id="A0A1H3MVL6"/>
<reference evidence="2" key="1">
    <citation type="submission" date="2016-10" db="EMBL/GenBank/DDBJ databases">
        <authorList>
            <person name="Varghese N."/>
            <person name="Submissions S."/>
        </authorList>
    </citation>
    <scope>NUCLEOTIDE SEQUENCE [LARGE SCALE GENOMIC DNA]</scope>
    <source>
        <strain evidence="2">DSM 45245</strain>
    </source>
</reference>